<keyword evidence="1" id="KW-0963">Cytoplasm</keyword>
<protein>
    <recommendedName>
        <fullName evidence="1">Putative pre-16S rRNA nuclease</fullName>
        <ecNumber evidence="1">3.1.-.-</ecNumber>
    </recommendedName>
</protein>
<dbReference type="GO" id="GO:0016787">
    <property type="term" value="F:hydrolase activity"/>
    <property type="evidence" value="ECO:0007669"/>
    <property type="project" value="UniProtKB-KW"/>
</dbReference>
<dbReference type="InterPro" id="IPR006641">
    <property type="entry name" value="YqgF/RNaseH-like_dom"/>
</dbReference>
<dbReference type="InterPro" id="IPR005227">
    <property type="entry name" value="YqgF"/>
</dbReference>
<dbReference type="PANTHER" id="PTHR33317:SF4">
    <property type="entry name" value="POLYNUCLEOTIDYL TRANSFERASE, RIBONUCLEASE H-LIKE SUPERFAMILY PROTEIN"/>
    <property type="match status" value="1"/>
</dbReference>
<dbReference type="EMBL" id="JAHWDQ010000002">
    <property type="protein sequence ID" value="MBW2941272.1"/>
    <property type="molecule type" value="Genomic_DNA"/>
</dbReference>
<evidence type="ECO:0000256" key="1">
    <source>
        <dbReference type="HAMAP-Rule" id="MF_00651"/>
    </source>
</evidence>
<dbReference type="Pfam" id="PF03652">
    <property type="entry name" value="RuvX"/>
    <property type="match status" value="1"/>
</dbReference>
<comment type="function">
    <text evidence="1">Could be a nuclease involved in processing of the 5'-end of pre-16S rRNA.</text>
</comment>
<evidence type="ECO:0000259" key="2">
    <source>
        <dbReference type="SMART" id="SM00732"/>
    </source>
</evidence>
<proteinExistence type="inferred from homology"/>
<dbReference type="PANTHER" id="PTHR33317">
    <property type="entry name" value="POLYNUCLEOTIDYL TRANSFERASE, RIBONUCLEASE H-LIKE SUPERFAMILY PROTEIN"/>
    <property type="match status" value="1"/>
</dbReference>
<sequence length="141" mass="15520">MSNAPQTLLSFDFGLRWIGCAIGQTLTGTASPQPSLQAKDGIPRWEDIDKLIAEWKPDAVVVGLPLNMDGSVSEMSHRARKFGNRIHGRFGIAVHFADERLSSFEARGNIIDDTGSRDFKNQSVDSRSAAIILESWMRSSS</sequence>
<keyword evidence="4" id="KW-1185">Reference proteome</keyword>
<comment type="subcellular location">
    <subcellularLocation>
        <location evidence="1">Cytoplasm</location>
    </subcellularLocation>
</comment>
<name>A0ABS6VSI2_9GAMM</name>
<dbReference type="HAMAP" id="MF_00651">
    <property type="entry name" value="Nuclease_YqgF"/>
    <property type="match status" value="1"/>
</dbReference>
<gene>
    <name evidence="3" type="primary">ruvX</name>
    <name evidence="3" type="ORF">KXJ70_10805</name>
</gene>
<dbReference type="Proteomes" id="UP001166291">
    <property type="component" value="Unassembled WGS sequence"/>
</dbReference>
<dbReference type="SMART" id="SM00732">
    <property type="entry name" value="YqgFc"/>
    <property type="match status" value="1"/>
</dbReference>
<dbReference type="RefSeq" id="WP_219043513.1">
    <property type="nucleotide sequence ID" value="NZ_JAHWDQ010000002.1"/>
</dbReference>
<dbReference type="CDD" id="cd16964">
    <property type="entry name" value="YqgF"/>
    <property type="match status" value="1"/>
</dbReference>
<reference evidence="3" key="1">
    <citation type="submission" date="2021-07" db="EMBL/GenBank/DDBJ databases">
        <title>Zhongshania sp. CAU 1632 isolated from seawater.</title>
        <authorList>
            <person name="Kim W."/>
        </authorList>
    </citation>
    <scope>NUCLEOTIDE SEQUENCE</scope>
    <source>
        <strain evidence="3">CAU 1632</strain>
    </source>
</reference>
<evidence type="ECO:0000313" key="4">
    <source>
        <dbReference type="Proteomes" id="UP001166291"/>
    </source>
</evidence>
<evidence type="ECO:0000313" key="3">
    <source>
        <dbReference type="EMBL" id="MBW2941272.1"/>
    </source>
</evidence>
<dbReference type="EC" id="3.1.-.-" evidence="1"/>
<organism evidence="3 4">
    <name type="scientific">Zhongshania aquimaris</name>
    <dbReference type="NCBI Taxonomy" id="2857107"/>
    <lineage>
        <taxon>Bacteria</taxon>
        <taxon>Pseudomonadati</taxon>
        <taxon>Pseudomonadota</taxon>
        <taxon>Gammaproteobacteria</taxon>
        <taxon>Cellvibrionales</taxon>
        <taxon>Spongiibacteraceae</taxon>
        <taxon>Zhongshania</taxon>
    </lineage>
</organism>
<dbReference type="NCBIfam" id="TIGR00250">
    <property type="entry name" value="RNAse_H_YqgF"/>
    <property type="match status" value="1"/>
</dbReference>
<keyword evidence="1" id="KW-0690">Ribosome biogenesis</keyword>
<comment type="similarity">
    <text evidence="1">Belongs to the YqgF HJR family.</text>
</comment>
<comment type="caution">
    <text evidence="3">The sequence shown here is derived from an EMBL/GenBank/DDBJ whole genome shotgun (WGS) entry which is preliminary data.</text>
</comment>
<feature type="domain" description="YqgF/RNase H-like" evidence="2">
    <location>
        <begin position="6"/>
        <end position="106"/>
    </location>
</feature>
<accession>A0ABS6VSI2</accession>
<keyword evidence="1 3" id="KW-0378">Hydrolase</keyword>
<keyword evidence="1" id="KW-0540">Nuclease</keyword>